<evidence type="ECO:0000313" key="11">
    <source>
        <dbReference type="Proteomes" id="UP000179807"/>
    </source>
</evidence>
<dbReference type="SMART" id="SM00065">
    <property type="entry name" value="GAF"/>
    <property type="match status" value="2"/>
</dbReference>
<evidence type="ECO:0000256" key="8">
    <source>
        <dbReference type="SAM" id="MobiDB-lite"/>
    </source>
</evidence>
<dbReference type="InterPro" id="IPR002073">
    <property type="entry name" value="PDEase_catalytic_dom"/>
</dbReference>
<dbReference type="PROSITE" id="PS00126">
    <property type="entry name" value="PDEASE_I_1"/>
    <property type="match status" value="1"/>
</dbReference>
<evidence type="ECO:0000256" key="1">
    <source>
        <dbReference type="ARBA" id="ARBA00022535"/>
    </source>
</evidence>
<protein>
    <recommendedName>
        <fullName evidence="7">Phosphodiesterase</fullName>
        <ecNumber evidence="7">3.1.4.-</ecNumber>
    </recommendedName>
</protein>
<dbReference type="Gene3D" id="1.10.1300.10">
    <property type="entry name" value="3'5'-cyclic nucleotide phosphodiesterase, catalytic domain"/>
    <property type="match status" value="1"/>
</dbReference>
<feature type="region of interest" description="Disordered" evidence="8">
    <location>
        <begin position="1"/>
        <end position="26"/>
    </location>
</feature>
<keyword evidence="2 6" id="KW-0479">Metal-binding</keyword>
<dbReference type="PRINTS" id="PR00387">
    <property type="entry name" value="PDIESTERASE1"/>
</dbReference>
<dbReference type="AlphaFoldDB" id="A0A1J4KAF5"/>
<evidence type="ECO:0000313" key="10">
    <source>
        <dbReference type="EMBL" id="OHT07946.1"/>
    </source>
</evidence>
<evidence type="ECO:0000256" key="7">
    <source>
        <dbReference type="RuleBase" id="RU363067"/>
    </source>
</evidence>
<evidence type="ECO:0000256" key="4">
    <source>
        <dbReference type="PIRSR" id="PIRSR623088-1"/>
    </source>
</evidence>
<comment type="similarity">
    <text evidence="7">Belongs to the cyclic nucleotide phosphodiesterase family.</text>
</comment>
<keyword evidence="1" id="KW-0140">cGMP</keyword>
<dbReference type="InterPro" id="IPR023088">
    <property type="entry name" value="PDEase"/>
</dbReference>
<feature type="region of interest" description="Disordered" evidence="8">
    <location>
        <begin position="55"/>
        <end position="92"/>
    </location>
</feature>
<feature type="binding site" evidence="5">
    <location>
        <position position="923"/>
    </location>
    <ligand>
        <name>AMP</name>
        <dbReference type="ChEBI" id="CHEBI:456215"/>
    </ligand>
</feature>
<dbReference type="InterPro" id="IPR003607">
    <property type="entry name" value="HD/PDEase_dom"/>
</dbReference>
<dbReference type="GO" id="GO:0046872">
    <property type="term" value="F:metal ion binding"/>
    <property type="evidence" value="ECO:0007669"/>
    <property type="project" value="UniProtKB-KW"/>
</dbReference>
<feature type="binding site" evidence="5">
    <location>
        <begin position="882"/>
        <end position="886"/>
    </location>
    <ligand>
        <name>AMP</name>
        <dbReference type="ChEBI" id="CHEBI:456215"/>
    </ligand>
</feature>
<accession>A0A1J4KAF5</accession>
<organism evidence="10 11">
    <name type="scientific">Tritrichomonas foetus</name>
    <dbReference type="NCBI Taxonomy" id="1144522"/>
    <lineage>
        <taxon>Eukaryota</taxon>
        <taxon>Metamonada</taxon>
        <taxon>Parabasalia</taxon>
        <taxon>Tritrichomonadida</taxon>
        <taxon>Tritrichomonadidae</taxon>
        <taxon>Tritrichomonas</taxon>
    </lineage>
</organism>
<dbReference type="PANTHER" id="PTHR11347">
    <property type="entry name" value="CYCLIC NUCLEOTIDE PHOSPHODIESTERASE"/>
    <property type="match status" value="1"/>
</dbReference>
<dbReference type="OrthoDB" id="74705at2759"/>
<gene>
    <name evidence="10" type="ORF">TRFO_05068</name>
</gene>
<evidence type="ECO:0000259" key="9">
    <source>
        <dbReference type="PROSITE" id="PS51845"/>
    </source>
</evidence>
<dbReference type="InterPro" id="IPR023174">
    <property type="entry name" value="PDEase_CS"/>
</dbReference>
<dbReference type="RefSeq" id="XP_068361082.1">
    <property type="nucleotide sequence ID" value="XM_068492275.1"/>
</dbReference>
<dbReference type="Pfam" id="PF00233">
    <property type="entry name" value="PDEase_I"/>
    <property type="match status" value="1"/>
</dbReference>
<feature type="binding site" evidence="6">
    <location>
        <position position="923"/>
    </location>
    <ligand>
        <name>Zn(2+)</name>
        <dbReference type="ChEBI" id="CHEBI:29105"/>
        <label>1</label>
    </ligand>
</feature>
<evidence type="ECO:0000256" key="6">
    <source>
        <dbReference type="PIRSR" id="PIRSR623088-3"/>
    </source>
</evidence>
<feature type="region of interest" description="Disordered" evidence="8">
    <location>
        <begin position="1130"/>
        <end position="1154"/>
    </location>
</feature>
<dbReference type="InterPro" id="IPR003018">
    <property type="entry name" value="GAF"/>
</dbReference>
<feature type="binding site" evidence="5">
    <location>
        <position position="1034"/>
    </location>
    <ligand>
        <name>AMP</name>
        <dbReference type="ChEBI" id="CHEBI:456215"/>
    </ligand>
</feature>
<dbReference type="Gene3D" id="3.30.450.40">
    <property type="match status" value="4"/>
</dbReference>
<evidence type="ECO:0000256" key="2">
    <source>
        <dbReference type="ARBA" id="ARBA00022723"/>
    </source>
</evidence>
<dbReference type="Proteomes" id="UP000179807">
    <property type="component" value="Unassembled WGS sequence"/>
</dbReference>
<dbReference type="EMBL" id="MLAK01000682">
    <property type="protein sequence ID" value="OHT07946.1"/>
    <property type="molecule type" value="Genomic_DNA"/>
</dbReference>
<keyword evidence="11" id="KW-1185">Reference proteome</keyword>
<keyword evidence="3 7" id="KW-0378">Hydrolase</keyword>
<name>A0A1J4KAF5_9EUKA</name>
<dbReference type="InterPro" id="IPR029016">
    <property type="entry name" value="GAF-like_dom_sf"/>
</dbReference>
<dbReference type="CDD" id="cd00077">
    <property type="entry name" value="HDc"/>
    <property type="match status" value="1"/>
</dbReference>
<feature type="binding site" evidence="6">
    <location>
        <position position="922"/>
    </location>
    <ligand>
        <name>Zn(2+)</name>
        <dbReference type="ChEBI" id="CHEBI:29105"/>
        <label>1</label>
    </ligand>
</feature>
<dbReference type="SUPFAM" id="SSF55781">
    <property type="entry name" value="GAF domain-like"/>
    <property type="match status" value="4"/>
</dbReference>
<comment type="caution">
    <text evidence="10">The sequence shown here is derived from an EMBL/GenBank/DDBJ whole genome shotgun (WGS) entry which is preliminary data.</text>
</comment>
<reference evidence="10" key="1">
    <citation type="submission" date="2016-10" db="EMBL/GenBank/DDBJ databases">
        <authorList>
            <person name="Benchimol M."/>
            <person name="Almeida L.G."/>
            <person name="Vasconcelos A.T."/>
            <person name="Perreira-Neves A."/>
            <person name="Rosa I.A."/>
            <person name="Tasca T."/>
            <person name="Bogo M.R."/>
            <person name="de Souza W."/>
        </authorList>
    </citation>
    <scope>NUCLEOTIDE SEQUENCE [LARGE SCALE GENOMIC DNA]</scope>
    <source>
        <strain evidence="10">K</strain>
    </source>
</reference>
<evidence type="ECO:0000256" key="3">
    <source>
        <dbReference type="ARBA" id="ARBA00022801"/>
    </source>
</evidence>
<dbReference type="GO" id="GO:0004114">
    <property type="term" value="F:3',5'-cyclic-nucleotide phosphodiesterase activity"/>
    <property type="evidence" value="ECO:0007669"/>
    <property type="project" value="InterPro"/>
</dbReference>
<feature type="compositionally biased region" description="Polar residues" evidence="8">
    <location>
        <begin position="76"/>
        <end position="92"/>
    </location>
</feature>
<dbReference type="PROSITE" id="PS51845">
    <property type="entry name" value="PDEASE_I_2"/>
    <property type="match status" value="1"/>
</dbReference>
<feature type="binding site" evidence="6">
    <location>
        <position position="923"/>
    </location>
    <ligand>
        <name>Zn(2+)</name>
        <dbReference type="ChEBI" id="CHEBI:29105"/>
        <label>2</label>
    </ligand>
</feature>
<dbReference type="SMART" id="SM00471">
    <property type="entry name" value="HDc"/>
    <property type="match status" value="1"/>
</dbReference>
<feature type="compositionally biased region" description="Basic and acidic residues" evidence="8">
    <location>
        <begin position="1140"/>
        <end position="1154"/>
    </location>
</feature>
<feature type="domain" description="PDEase" evidence="9">
    <location>
        <begin position="809"/>
        <end position="1129"/>
    </location>
</feature>
<dbReference type="GeneID" id="94826979"/>
<feature type="binding site" evidence="6">
    <location>
        <position position="1034"/>
    </location>
    <ligand>
        <name>Zn(2+)</name>
        <dbReference type="ChEBI" id="CHEBI:29105"/>
        <label>1</label>
    </ligand>
</feature>
<feature type="active site" description="Proton donor" evidence="4">
    <location>
        <position position="882"/>
    </location>
</feature>
<sequence length="1154" mass="131610">MRSYKMSQKKRVESMKDLPNPQTPYKRTVKSSIFTQPLNISPQSTSNHSILLEKGSSRRGASPDHLPNLAYDRGSNYPNSQQNLGQSFTPNRSLRNNNITIYGSQLSHTPQSRLSAANLDAMSLSNPAAIRSSRSIVTGNERYLRHESVLEAFLQNSTKMPLHAAIEQTLSFALKGATVTFWQDIPTLHILYSDRTQKTISRSNGLVGYVFFSREMLKLEDASKHFNYDEKVDNEIAPPGTPVLLFPLWDSNNNICAVIEVTRDPKKPFFDEEDEEFTHFFIKKFKIYSPWLFTNTFPHAQCMELLQLMEIEQYLILFTRKIPDLFHCNSCEIWRYDITTKILQQFKRTCQQFDINRAGIAGESIFKEFPINVAANKEQSSYCAESDGETTESVLAVPVIDKKMNKKYCVILRGRKQLNVFTSEDEMKLRDLAPYLVMGLENCEKYSSDDTSGNRNVVEHQCVEYFKKLNDMLSDGISIDEIIKEGIEEIEALTNSDRSFLFTFDKKRSILRSKIATNMKEEVTYPLTDQIIGETYRTGKVFNVSDAYEDLAFDGSFDLQYNYRTKSLASAPIKNNRKEVIGVITLLNKKDGKPFSNTDLSWVHVFGQFCGLLMENESMYETSSESSNQLRSFLNVSLSLSTNKSIKSILNDIMQNARYVVGAERASLFLLDEVVSALTVFLADGGTMPQTIPLSNGIAATSVKTKEPIIVNDAYHDPRFNKMIDYSSGYRTRSVLAVPIITGNGEVLGVTEMINKESDIFTEDDIKLLQSFATFSAMLLETRHLKQITERGRAEIEMNKWIGEFERKSTKTPTKLVLQPEKEAEIFKLNFFAIEYNGIGLFKVAFAVFNAFNLLEKFQISNELFFTFLFKLRESYNEPPYHNWIHAIDVLQYFAYQIHVASFDNVLTGLELLAICIASICHDVGHEGFNNVYNVNAETPLGILFKDQSVLETHHCTLAIHIISQDESNVFHSLQPLELKKIWSWIIQMILATDMAHHFKLVKNANDIMDQGPINLANESHRIMGMTMLMKVADISNVSRPFEIASKWCDVLSEEFWRQGDMELEQGLELSSPLNDRKNNNKPQGQIGFYNFICLPLYQAIARIFPELEVNVEAVKANLEKWKSILAEQQAATAEQQAKTNEETEKEKENSEKS</sequence>
<evidence type="ECO:0000256" key="5">
    <source>
        <dbReference type="PIRSR" id="PIRSR623088-2"/>
    </source>
</evidence>
<feature type="compositionally biased region" description="Low complexity" evidence="8">
    <location>
        <begin position="1130"/>
        <end position="1139"/>
    </location>
</feature>
<dbReference type="VEuPathDB" id="TrichDB:TRFO_05068"/>
<dbReference type="Pfam" id="PF01590">
    <property type="entry name" value="GAF"/>
    <property type="match status" value="2"/>
</dbReference>
<dbReference type="SUPFAM" id="SSF109604">
    <property type="entry name" value="HD-domain/PDEase-like"/>
    <property type="match status" value="1"/>
</dbReference>
<dbReference type="InterPro" id="IPR036971">
    <property type="entry name" value="PDEase_catalytic_dom_sf"/>
</dbReference>
<feature type="binding site" evidence="5">
    <location>
        <position position="1086"/>
    </location>
    <ligand>
        <name>AMP</name>
        <dbReference type="ChEBI" id="CHEBI:456215"/>
    </ligand>
</feature>
<proteinExistence type="inferred from homology"/>
<feature type="binding site" evidence="6">
    <location>
        <position position="886"/>
    </location>
    <ligand>
        <name>Zn(2+)</name>
        <dbReference type="ChEBI" id="CHEBI:29105"/>
        <label>1</label>
    </ligand>
</feature>
<comment type="cofactor">
    <cofactor evidence="7">
        <name>a divalent metal cation</name>
        <dbReference type="ChEBI" id="CHEBI:60240"/>
    </cofactor>
    <text evidence="7">Binds 2 divalent metal cations per subunit. Site 1 may preferentially bind zinc ions, while site 2 has a preference for magnesium and/or manganese ions.</text>
</comment>
<dbReference type="GO" id="GO:0007165">
    <property type="term" value="P:signal transduction"/>
    <property type="evidence" value="ECO:0007669"/>
    <property type="project" value="InterPro"/>
</dbReference>
<dbReference type="EC" id="3.1.4.-" evidence="7"/>